<evidence type="ECO:0000256" key="10">
    <source>
        <dbReference type="ARBA" id="ARBA00023239"/>
    </source>
</evidence>
<evidence type="ECO:0000256" key="2">
    <source>
        <dbReference type="ARBA" id="ARBA00002971"/>
    </source>
</evidence>
<dbReference type="FunFam" id="1.10.40.30:FF:000005">
    <property type="entry name" value="Adenylosuccinate lyase"/>
    <property type="match status" value="1"/>
</dbReference>
<comment type="function">
    <text evidence="2">Catalyzes two non-sequential steps in de novo AMP synthesis: converts (S)-2-(5-amino-1-(5-phospho-D-ribosyl)imidazole-4-carboxamido)succinate (SAICAR) to fumarate plus 5-amino-1-(5-phospho-D-ribosyl)imidazole-4-carboxamide, and thereby also contributes to de novo IMP synthesis, and converts succinyladenosine monophosphate (SAMP) to AMP and fumarate.</text>
</comment>
<dbReference type="GO" id="GO:0005829">
    <property type="term" value="C:cytosol"/>
    <property type="evidence" value="ECO:0007669"/>
    <property type="project" value="TreeGrafter"/>
</dbReference>
<evidence type="ECO:0000313" key="16">
    <source>
        <dbReference type="Proteomes" id="UP001151699"/>
    </source>
</evidence>
<proteinExistence type="inferred from homology"/>
<evidence type="ECO:0000256" key="12">
    <source>
        <dbReference type="ARBA" id="ARBA00047513"/>
    </source>
</evidence>
<evidence type="ECO:0000256" key="1">
    <source>
        <dbReference type="ARBA" id="ARBA00000598"/>
    </source>
</evidence>
<dbReference type="SUPFAM" id="SSF48557">
    <property type="entry name" value="L-aspartase-like"/>
    <property type="match status" value="1"/>
</dbReference>
<evidence type="ECO:0000256" key="9">
    <source>
        <dbReference type="ARBA" id="ARBA00022755"/>
    </source>
</evidence>
<evidence type="ECO:0000256" key="11">
    <source>
        <dbReference type="ARBA" id="ARBA00030717"/>
    </source>
</evidence>
<organism evidence="15 16">
    <name type="scientific">Pseudolycoriella hygida</name>
    <dbReference type="NCBI Taxonomy" id="35572"/>
    <lineage>
        <taxon>Eukaryota</taxon>
        <taxon>Metazoa</taxon>
        <taxon>Ecdysozoa</taxon>
        <taxon>Arthropoda</taxon>
        <taxon>Hexapoda</taxon>
        <taxon>Insecta</taxon>
        <taxon>Pterygota</taxon>
        <taxon>Neoptera</taxon>
        <taxon>Endopterygota</taxon>
        <taxon>Diptera</taxon>
        <taxon>Nematocera</taxon>
        <taxon>Sciaroidea</taxon>
        <taxon>Sciaridae</taxon>
        <taxon>Pseudolycoriella</taxon>
    </lineage>
</organism>
<comment type="catalytic activity">
    <reaction evidence="1 13">
        <text>(2S)-2-[5-amino-1-(5-phospho-beta-D-ribosyl)imidazole-4-carboxamido]succinate = 5-amino-1-(5-phospho-beta-D-ribosyl)imidazole-4-carboxamide + fumarate</text>
        <dbReference type="Rhea" id="RHEA:23920"/>
        <dbReference type="ChEBI" id="CHEBI:29806"/>
        <dbReference type="ChEBI" id="CHEBI:58443"/>
        <dbReference type="ChEBI" id="CHEBI:58475"/>
        <dbReference type="EC" id="4.3.2.2"/>
    </reaction>
</comment>
<accession>A0A9Q0RZM2</accession>
<name>A0A9Q0RZM2_9DIPT</name>
<dbReference type="InterPro" id="IPR000362">
    <property type="entry name" value="Fumarate_lyase_fam"/>
</dbReference>
<dbReference type="AlphaFoldDB" id="A0A9Q0RZM2"/>
<dbReference type="Gene3D" id="1.10.275.60">
    <property type="match status" value="1"/>
</dbReference>
<keyword evidence="16" id="KW-1185">Reference proteome</keyword>
<dbReference type="EC" id="4.3.2.2" evidence="7 13"/>
<reference evidence="15" key="1">
    <citation type="submission" date="2022-07" db="EMBL/GenBank/DDBJ databases">
        <authorList>
            <person name="Trinca V."/>
            <person name="Uliana J.V.C."/>
            <person name="Torres T.T."/>
            <person name="Ward R.J."/>
            <person name="Monesi N."/>
        </authorList>
    </citation>
    <scope>NUCLEOTIDE SEQUENCE</scope>
    <source>
        <strain evidence="15">HSMRA1968</strain>
        <tissue evidence="15">Whole embryos</tissue>
    </source>
</reference>
<protein>
    <recommendedName>
        <fullName evidence="8 13">Adenylosuccinate lyase</fullName>
        <shortName evidence="13">ASL</shortName>
        <ecNumber evidence="7 13">4.3.2.2</ecNumber>
    </recommendedName>
    <alternativeName>
        <fullName evidence="11 13">Adenylosuccinase</fullName>
    </alternativeName>
</protein>
<dbReference type="EMBL" id="WJQU01000003">
    <property type="protein sequence ID" value="KAJ6638113.1"/>
    <property type="molecule type" value="Genomic_DNA"/>
</dbReference>
<keyword evidence="10 13" id="KW-0456">Lyase</keyword>
<comment type="subunit">
    <text evidence="6">Homotetramer. Residues from neighboring subunits contribute catalytic and substrate-binding residues to each active site.</text>
</comment>
<comment type="similarity">
    <text evidence="5 13">Belongs to the lyase 1 family. Adenylosuccinate lyase subfamily.</text>
</comment>
<evidence type="ECO:0000256" key="7">
    <source>
        <dbReference type="ARBA" id="ARBA00012339"/>
    </source>
</evidence>
<keyword evidence="9 13" id="KW-0658">Purine biosynthesis</keyword>
<dbReference type="GO" id="GO:0044208">
    <property type="term" value="P:'de novo' AMP biosynthetic process"/>
    <property type="evidence" value="ECO:0007669"/>
    <property type="project" value="TreeGrafter"/>
</dbReference>
<dbReference type="InterPro" id="IPR020557">
    <property type="entry name" value="Fumarate_lyase_CS"/>
</dbReference>
<dbReference type="InterPro" id="IPR004769">
    <property type="entry name" value="Pur_lyase"/>
</dbReference>
<dbReference type="Gene3D" id="1.20.200.10">
    <property type="entry name" value="Fumarase/aspartase (Central domain)"/>
    <property type="match status" value="1"/>
</dbReference>
<evidence type="ECO:0000256" key="3">
    <source>
        <dbReference type="ARBA" id="ARBA00004706"/>
    </source>
</evidence>
<feature type="domain" description="Adenylosuccinate lyase C-terminal" evidence="14">
    <location>
        <begin position="374"/>
        <end position="458"/>
    </location>
</feature>
<dbReference type="PANTHER" id="PTHR43172">
    <property type="entry name" value="ADENYLOSUCCINATE LYASE"/>
    <property type="match status" value="1"/>
</dbReference>
<comment type="catalytic activity">
    <reaction evidence="12 13">
        <text>N(6)-(1,2-dicarboxyethyl)-AMP = fumarate + AMP</text>
        <dbReference type="Rhea" id="RHEA:16853"/>
        <dbReference type="ChEBI" id="CHEBI:29806"/>
        <dbReference type="ChEBI" id="CHEBI:57567"/>
        <dbReference type="ChEBI" id="CHEBI:456215"/>
        <dbReference type="EC" id="4.3.2.2"/>
    </reaction>
</comment>
<comment type="caution">
    <text evidence="15">The sequence shown here is derived from an EMBL/GenBank/DDBJ whole genome shotgun (WGS) entry which is preliminary data.</text>
</comment>
<evidence type="ECO:0000256" key="13">
    <source>
        <dbReference type="RuleBase" id="RU361172"/>
    </source>
</evidence>
<comment type="pathway">
    <text evidence="4 13">Purine metabolism; AMP biosynthesis via de novo pathway; AMP from IMP: step 2/2.</text>
</comment>
<dbReference type="InterPro" id="IPR008948">
    <property type="entry name" value="L-Aspartase-like"/>
</dbReference>
<dbReference type="OrthoDB" id="406045at2759"/>
<dbReference type="SMART" id="SM00998">
    <property type="entry name" value="ADSL_C"/>
    <property type="match status" value="1"/>
</dbReference>
<evidence type="ECO:0000256" key="4">
    <source>
        <dbReference type="ARBA" id="ARBA00004734"/>
    </source>
</evidence>
<dbReference type="InterPro" id="IPR019468">
    <property type="entry name" value="AdenyloSucc_lyase_C"/>
</dbReference>
<sequence length="483" mass="54552">MSEVANCTIYESPLSKRYASKEMLYIFSDQHKFSTWRKLWIMLAKAEQELGLNISNEQIEQMESNWDKVDLKKAAAEERLTRHDVMAHVHVFAEQCPIAAPIIHLGATSCYVGDNTDLISMKSALKLIIPKVAQVIHCLTNFAKEYRALPTLGFTHMQPAQLTTVGKRATLWISDLLMDERALSRCLSDLRFRGVKGTTGTQASFLQLFNGDGKKVKDLDLRVAQLAGFEKCYAVTGQTYSRKVDLEIVNALSSLGATIYKIGVDIRLLMSRKEIEEPFESTQIGSSAMAYKRNPMRSERCCSLARHLMSLQSNAANTFAAQWFERTLDDSANRRITLPESFLCADALLMTMLNITQGLVVYSKVIERNISLELPFMATENIIMAMCKAGGDRQICHEKIRVLSQEAGEQVKRFGRDNDLVTRIKNDKYFEPILPQLDEILNPQTFVGRAAEQVDEFIEDEVQPVLTRYAEDVANIKNVVLTI</sequence>
<evidence type="ECO:0000259" key="14">
    <source>
        <dbReference type="SMART" id="SM00998"/>
    </source>
</evidence>
<gene>
    <name evidence="15" type="primary">ADSL</name>
    <name evidence="15" type="ORF">Bhyg_10846</name>
</gene>
<dbReference type="PRINTS" id="PR00149">
    <property type="entry name" value="FUMRATELYASE"/>
</dbReference>
<comment type="pathway">
    <text evidence="3 13">Purine metabolism; IMP biosynthesis via de novo pathway; 5-amino-1-(5-phospho-D-ribosyl)imidazole-4-carboxamide from 5-amino-1-(5-phospho-D-ribosyl)imidazole-4-carboxylate: step 2/2.</text>
</comment>
<dbReference type="PANTHER" id="PTHR43172:SF1">
    <property type="entry name" value="ADENYLOSUCCINATE LYASE"/>
    <property type="match status" value="1"/>
</dbReference>
<dbReference type="Proteomes" id="UP001151699">
    <property type="component" value="Chromosome X"/>
</dbReference>
<dbReference type="InterPro" id="IPR022761">
    <property type="entry name" value="Fumarate_lyase_N"/>
</dbReference>
<dbReference type="NCBIfam" id="TIGR00928">
    <property type="entry name" value="purB"/>
    <property type="match status" value="1"/>
</dbReference>
<dbReference type="Gene3D" id="1.10.40.30">
    <property type="entry name" value="Fumarase/aspartase (C-terminal domain)"/>
    <property type="match status" value="1"/>
</dbReference>
<dbReference type="CDD" id="cd03302">
    <property type="entry name" value="Adenylsuccinate_lyase_2"/>
    <property type="match status" value="1"/>
</dbReference>
<dbReference type="GO" id="GO:0004018">
    <property type="term" value="F:N6-(1,2-dicarboxyethyl)AMP AMP-lyase (fumarate-forming) activity"/>
    <property type="evidence" value="ECO:0007669"/>
    <property type="project" value="InterPro"/>
</dbReference>
<evidence type="ECO:0000313" key="15">
    <source>
        <dbReference type="EMBL" id="KAJ6638113.1"/>
    </source>
</evidence>
<evidence type="ECO:0000256" key="6">
    <source>
        <dbReference type="ARBA" id="ARBA00011668"/>
    </source>
</evidence>
<dbReference type="Pfam" id="PF00206">
    <property type="entry name" value="Lyase_1"/>
    <property type="match status" value="1"/>
</dbReference>
<evidence type="ECO:0000256" key="8">
    <source>
        <dbReference type="ARBA" id="ARBA00017058"/>
    </source>
</evidence>
<dbReference type="PROSITE" id="PS00163">
    <property type="entry name" value="FUMARATE_LYASES"/>
    <property type="match status" value="1"/>
</dbReference>
<dbReference type="GO" id="GO:0070626">
    <property type="term" value="F:(S)-2-(5-amino-1-(5-phospho-D-ribosyl)imidazole-4-carboxamido) succinate lyase (fumarate-forming) activity"/>
    <property type="evidence" value="ECO:0007669"/>
    <property type="project" value="TreeGrafter"/>
</dbReference>
<dbReference type="Pfam" id="PF10397">
    <property type="entry name" value="ADSL_C"/>
    <property type="match status" value="1"/>
</dbReference>
<evidence type="ECO:0000256" key="5">
    <source>
        <dbReference type="ARBA" id="ARBA00008273"/>
    </source>
</evidence>
<dbReference type="FunFam" id="1.10.275.60:FF:000001">
    <property type="entry name" value="Adenylosuccinate lyase"/>
    <property type="match status" value="1"/>
</dbReference>